<reference evidence="2" key="1">
    <citation type="journal article" date="2021" name="Nat. Commun.">
        <title>Genomic analyses provide insights into spinach domestication and the genetic basis of agronomic traits.</title>
        <authorList>
            <person name="Cai X."/>
            <person name="Sun X."/>
            <person name="Xu C."/>
            <person name="Sun H."/>
            <person name="Wang X."/>
            <person name="Ge C."/>
            <person name="Zhang Z."/>
            <person name="Wang Q."/>
            <person name="Fei Z."/>
            <person name="Jiao C."/>
            <person name="Wang Q."/>
        </authorList>
    </citation>
    <scope>NUCLEOTIDE SEQUENCE [LARGE SCALE GENOMIC DNA]</scope>
    <source>
        <strain evidence="2">cv. Varoflay</strain>
    </source>
</reference>
<keyword evidence="2" id="KW-1185">Reference proteome</keyword>
<evidence type="ECO:0008006" key="4">
    <source>
        <dbReference type="Google" id="ProtNLM"/>
    </source>
</evidence>
<feature type="compositionally biased region" description="Low complexity" evidence="1">
    <location>
        <begin position="199"/>
        <end position="211"/>
    </location>
</feature>
<organism evidence="2 3">
    <name type="scientific">Spinacia oleracea</name>
    <name type="common">Spinach</name>
    <dbReference type="NCBI Taxonomy" id="3562"/>
    <lineage>
        <taxon>Eukaryota</taxon>
        <taxon>Viridiplantae</taxon>
        <taxon>Streptophyta</taxon>
        <taxon>Embryophyta</taxon>
        <taxon>Tracheophyta</taxon>
        <taxon>Spermatophyta</taxon>
        <taxon>Magnoliopsida</taxon>
        <taxon>eudicotyledons</taxon>
        <taxon>Gunneridae</taxon>
        <taxon>Pentapetalae</taxon>
        <taxon>Caryophyllales</taxon>
        <taxon>Chenopodiaceae</taxon>
        <taxon>Chenopodioideae</taxon>
        <taxon>Anserineae</taxon>
        <taxon>Spinacia</taxon>
    </lineage>
</organism>
<feature type="region of interest" description="Disordered" evidence="1">
    <location>
        <begin position="94"/>
        <end position="121"/>
    </location>
</feature>
<dbReference type="GeneID" id="130467915"/>
<feature type="region of interest" description="Disordered" evidence="1">
    <location>
        <begin position="167"/>
        <end position="242"/>
    </location>
</feature>
<sequence length="242" mass="27274">MGSMTIAEYYSKFIALSEFAPEVVATEEIKAQRFEQGLTDEIQLGLGGETFTSLDNVYERTTNIYGLQSLRDEKNVVGKKRKVLNVRENQGNFKRNMNENRNGNGNGNYRGGNSQGHNNRRQSVRRYHCKRCNNNHPGKNCKGELVTCNYCQKRGHREFECFTKHRKEQNSNGGGNQVRFNQSGGQNSKPGGAQNNQENYNKPANDNNNQNKAPGKPFMMARNEAEHSADVVHGGEFSLGDF</sequence>
<evidence type="ECO:0000256" key="1">
    <source>
        <dbReference type="SAM" id="MobiDB-lite"/>
    </source>
</evidence>
<protein>
    <recommendedName>
        <fullName evidence="4">Retrotransposon gag domain-containing protein</fullName>
    </recommendedName>
</protein>
<reference evidence="3" key="2">
    <citation type="submission" date="2025-08" db="UniProtKB">
        <authorList>
            <consortium name="RefSeq"/>
        </authorList>
    </citation>
    <scope>IDENTIFICATION</scope>
    <source>
        <tissue evidence="3">Leaf</tissue>
    </source>
</reference>
<gene>
    <name evidence="3" type="primary">LOC130467915</name>
</gene>
<evidence type="ECO:0000313" key="2">
    <source>
        <dbReference type="Proteomes" id="UP000813463"/>
    </source>
</evidence>
<feature type="compositionally biased region" description="Low complexity" evidence="1">
    <location>
        <begin position="94"/>
        <end position="103"/>
    </location>
</feature>
<feature type="compositionally biased region" description="Polar residues" evidence="1">
    <location>
        <begin position="178"/>
        <end position="198"/>
    </location>
</feature>
<dbReference type="Proteomes" id="UP000813463">
    <property type="component" value="Chromosome 2"/>
</dbReference>
<name>A0ABM3RBE6_SPIOL</name>
<accession>A0ABM3RBE6</accession>
<proteinExistence type="predicted"/>
<dbReference type="RefSeq" id="XP_056692935.1">
    <property type="nucleotide sequence ID" value="XM_056836957.1"/>
</dbReference>
<evidence type="ECO:0000313" key="3">
    <source>
        <dbReference type="RefSeq" id="XP_056692935.1"/>
    </source>
</evidence>
<feature type="compositionally biased region" description="Gly residues" evidence="1">
    <location>
        <begin position="104"/>
        <end position="114"/>
    </location>
</feature>